<dbReference type="PROSITE" id="PS51192">
    <property type="entry name" value="HELICASE_ATP_BIND_1"/>
    <property type="match status" value="1"/>
</dbReference>
<dbReference type="SMART" id="SM00847">
    <property type="entry name" value="HA2"/>
    <property type="match status" value="1"/>
</dbReference>
<dbReference type="InterPro" id="IPR007502">
    <property type="entry name" value="Helicase-assoc_dom"/>
</dbReference>
<dbReference type="Gene3D" id="1.20.120.1080">
    <property type="match status" value="1"/>
</dbReference>
<sequence>MARRIGEGQPGRDRGDDAEIVASLKLRSDREQEIARDCLDSIREIAEHTDLVDRDFPIEKYEDQFDRALRESEAVLVQAQTGAGKSLSLGVWTLSHLEEHRGEGNVRVAMTQPRRDAAKAVTVATAARFAGMQFGRDICFTTSEFHGNNRETSLQIQTTQVLANKFRNDTTLRQYDAVVIDEAHERDLNIDLVLGLVKRANHLRAQSGQPLLKVVVASATIDKEKFQNYFGIKDEHALQVEGRLFPVDEHFPDPADLTYAHPSGEEKERPYTTIAIDRILSILESTDDGDILVFMPGLRTIREIQNELAQLQNARGKRVQVLGLHSSFSQHERNTALSPGKRGTRRVIVSTNMAETSVTVPGVKYVVDSCRKNQSVFDPETRLSSLQEVPVSKAESTQRKGRAGRVEDGHYYPLISREQFEALDDQPTPDIKRLDITSVVLQMIRAGITDVEDFDFIDKPNEQNLKEALHLLYTIGAIDKDRRLTPEGEVMADMPLEPRMARVVVEAQKHSCVPEVVAVSQMLSGKNLNKRPSVSEIKQSRDQWKKERGYEQSERDAVGNIRSRYRDKQASLATENDRGSDWGTALAAFNAFRSSKNREGFCHEYGYDFDQMRYVMDQYGRIMEQLRVAGIERPRGGSVDDIALSLCAGFAPDHLIKKTGRKHGVQYERLDRGDLDVRINSTSHAMKASPEMAVCMRLQPGKGTRSTKYGSSETTWKYAVGLQPIGSTMLERALPQIVRRTDTPEYVRVSVKDGIAQTTASYEFQRKDGMWVRLPEDTVIERSRAATRELARYIAGSSDPAIQKFFHIQENKDSIQTVTKLFHKSKGTVPLFLLDEWIAGQLGESISMQEAMELNPEGFLLNVEDICPSEQRENIEKNKPDTLQYGGYMYALTYAYEDKSWNDRHKVQKVTIGMPGSNLEDSYHAARLLEKEIEPIRSEILSFDDDDELIVVSEFFGTSFPSIESYILKLREHHAAQLFEEFKKVNERVALPGDGVGLEGPLPGPEAFGVLPLQYGISFDQKSLIAYPAVCAEVVWSGDKPHYFIQYFQNEEHARQAAENAENLHTTAQRAALRESDMRELPKPARDIHDEVKARLDTVEKSLDRDNLFSEELSRIRSKLQGDWSNRTESLISHDPRRAIVQMWEASDMISNLEGHIAQVRALREKLSKMSEKVTIISDDAYAGLIDGIDQEIIKEKWSHVNQLLALAYSSYDVRNMTFEQRVMQAEEMIQELTGILAGVTLPEHMDLYTKMKEWGTAAKYVYVQNGKAAKVNAVDGFKLGDAFSIQESRQGGIPIGTWGKKLIFQANGDVLYFGRAHDWFEGNFRLPDGHWVIGEGANEMLRVSISNGHIQPDELYEISKGAGGNYSENFYEETRGGGTSEIGTVGESMGTLADLLSAKKQEKPEPVKPAVVIDMTPRSKEKKEDMTDELKAEFFDHLAKMRALIDGMRPYMGRADIARGKQKRVKEKKHARGREKQPDKIRAKKQESTENTKAMADMYEKYASFKAEAARLAELLERGADVASLRGQIATLEGKIESAYKRNMPKIEENYDQGWFDVFNDQWRNVEATIAANEEVMDYILDGFVTRADLVAGVKKSLEESVEDIQQGIPFSIDDVIEDVLAELV</sequence>
<dbReference type="GO" id="GO:0003723">
    <property type="term" value="F:RNA binding"/>
    <property type="evidence" value="ECO:0007669"/>
    <property type="project" value="TreeGrafter"/>
</dbReference>
<dbReference type="InterPro" id="IPR048333">
    <property type="entry name" value="HA2_WH"/>
</dbReference>
<feature type="compositionally biased region" description="Basic residues" evidence="6">
    <location>
        <begin position="1461"/>
        <end position="1474"/>
    </location>
</feature>
<dbReference type="Gene3D" id="3.40.50.300">
    <property type="entry name" value="P-loop containing nucleotide triphosphate hydrolases"/>
    <property type="match status" value="2"/>
</dbReference>
<dbReference type="GO" id="GO:0005524">
    <property type="term" value="F:ATP binding"/>
    <property type="evidence" value="ECO:0007669"/>
    <property type="project" value="UniProtKB-KW"/>
</dbReference>
<dbReference type="SMART" id="SM00490">
    <property type="entry name" value="HELICc"/>
    <property type="match status" value="1"/>
</dbReference>
<keyword evidence="1" id="KW-0547">Nucleotide-binding</keyword>
<dbReference type="Pfam" id="PF00270">
    <property type="entry name" value="DEAD"/>
    <property type="match status" value="1"/>
</dbReference>
<organism evidence="9 10">
    <name type="scientific">Candidatus Magasanikbacteria bacterium CG10_big_fil_rev_8_21_14_0_10_47_10</name>
    <dbReference type="NCBI Taxonomy" id="1974652"/>
    <lineage>
        <taxon>Bacteria</taxon>
        <taxon>Candidatus Magasanikiibacteriota</taxon>
    </lineage>
</organism>
<evidence type="ECO:0000256" key="1">
    <source>
        <dbReference type="ARBA" id="ARBA00022741"/>
    </source>
</evidence>
<dbReference type="SMART" id="SM00487">
    <property type="entry name" value="DEXDc"/>
    <property type="match status" value="1"/>
</dbReference>
<evidence type="ECO:0000256" key="4">
    <source>
        <dbReference type="ARBA" id="ARBA00022840"/>
    </source>
</evidence>
<dbReference type="InterPro" id="IPR014001">
    <property type="entry name" value="Helicase_ATP-bd"/>
</dbReference>
<feature type="domain" description="Helicase ATP-binding" evidence="7">
    <location>
        <begin position="66"/>
        <end position="239"/>
    </location>
</feature>
<evidence type="ECO:0000256" key="3">
    <source>
        <dbReference type="ARBA" id="ARBA00022806"/>
    </source>
</evidence>
<dbReference type="Pfam" id="PF21010">
    <property type="entry name" value="HA2_C"/>
    <property type="match status" value="1"/>
</dbReference>
<keyword evidence="4" id="KW-0067">ATP-binding</keyword>
<dbReference type="Proteomes" id="UP000230154">
    <property type="component" value="Unassembled WGS sequence"/>
</dbReference>
<feature type="region of interest" description="Disordered" evidence="6">
    <location>
        <begin position="1456"/>
        <end position="1491"/>
    </location>
</feature>
<dbReference type="SUPFAM" id="SSF52540">
    <property type="entry name" value="P-loop containing nucleoside triphosphate hydrolases"/>
    <property type="match status" value="1"/>
</dbReference>
<evidence type="ECO:0000259" key="8">
    <source>
        <dbReference type="PROSITE" id="PS51194"/>
    </source>
</evidence>
<evidence type="ECO:0000259" key="7">
    <source>
        <dbReference type="PROSITE" id="PS51192"/>
    </source>
</evidence>
<dbReference type="InterPro" id="IPR001650">
    <property type="entry name" value="Helicase_C-like"/>
</dbReference>
<comment type="similarity">
    <text evidence="5">Belongs to the DEAD box helicase family. DEAH subfamily. PRP16 sub-subfamily.</text>
</comment>
<dbReference type="CDD" id="cd18791">
    <property type="entry name" value="SF2_C_RHA"/>
    <property type="match status" value="1"/>
</dbReference>
<evidence type="ECO:0008006" key="11">
    <source>
        <dbReference type="Google" id="ProtNLM"/>
    </source>
</evidence>
<dbReference type="PANTHER" id="PTHR18934">
    <property type="entry name" value="ATP-DEPENDENT RNA HELICASE"/>
    <property type="match status" value="1"/>
</dbReference>
<gene>
    <name evidence="9" type="ORF">COU35_02110</name>
</gene>
<dbReference type="InterPro" id="IPR011545">
    <property type="entry name" value="DEAD/DEAH_box_helicase_dom"/>
</dbReference>
<accession>A0A2H0TSM4</accession>
<proteinExistence type="inferred from homology"/>
<protein>
    <recommendedName>
        <fullName evidence="11">Helicase</fullName>
    </recommendedName>
</protein>
<feature type="region of interest" description="Disordered" evidence="6">
    <location>
        <begin position="530"/>
        <end position="556"/>
    </location>
</feature>
<feature type="compositionally biased region" description="Basic and acidic residues" evidence="6">
    <location>
        <begin position="538"/>
        <end position="556"/>
    </location>
</feature>
<dbReference type="EMBL" id="PFCB01000018">
    <property type="protein sequence ID" value="PIR74536.1"/>
    <property type="molecule type" value="Genomic_DNA"/>
</dbReference>
<evidence type="ECO:0000256" key="2">
    <source>
        <dbReference type="ARBA" id="ARBA00022801"/>
    </source>
</evidence>
<feature type="domain" description="Helicase C-terminal" evidence="8">
    <location>
        <begin position="275"/>
        <end position="447"/>
    </location>
</feature>
<keyword evidence="2" id="KW-0378">Hydrolase</keyword>
<evidence type="ECO:0000256" key="6">
    <source>
        <dbReference type="SAM" id="MobiDB-lite"/>
    </source>
</evidence>
<feature type="region of interest" description="Disordered" evidence="6">
    <location>
        <begin position="388"/>
        <end position="407"/>
    </location>
</feature>
<evidence type="ECO:0000313" key="10">
    <source>
        <dbReference type="Proteomes" id="UP000230154"/>
    </source>
</evidence>
<dbReference type="GO" id="GO:0016787">
    <property type="term" value="F:hydrolase activity"/>
    <property type="evidence" value="ECO:0007669"/>
    <property type="project" value="UniProtKB-KW"/>
</dbReference>
<dbReference type="PANTHER" id="PTHR18934:SF91">
    <property type="entry name" value="PRE-MRNA-SPLICING FACTOR ATP-DEPENDENT RNA HELICASE PRP16"/>
    <property type="match status" value="1"/>
</dbReference>
<feature type="compositionally biased region" description="Basic and acidic residues" evidence="6">
    <location>
        <begin position="1475"/>
        <end position="1491"/>
    </location>
</feature>
<dbReference type="Pfam" id="PF04408">
    <property type="entry name" value="WHD_HA2"/>
    <property type="match status" value="1"/>
</dbReference>
<name>A0A2H0TSM4_9BACT</name>
<evidence type="ECO:0000256" key="5">
    <source>
        <dbReference type="ARBA" id="ARBA00038040"/>
    </source>
</evidence>
<reference evidence="10" key="1">
    <citation type="submission" date="2017-09" db="EMBL/GenBank/DDBJ databases">
        <title>Depth-based differentiation of microbial function through sediment-hosted aquifers and enrichment of novel symbionts in the deep terrestrial subsurface.</title>
        <authorList>
            <person name="Probst A.J."/>
            <person name="Ladd B."/>
            <person name="Jarett J.K."/>
            <person name="Geller-Mcgrath D.E."/>
            <person name="Sieber C.M.K."/>
            <person name="Emerson J.B."/>
            <person name="Anantharaman K."/>
            <person name="Thomas B.C."/>
            <person name="Malmstrom R."/>
            <person name="Stieglmeier M."/>
            <person name="Klingl A."/>
            <person name="Woyke T."/>
            <person name="Ryan C.M."/>
            <person name="Banfield J.F."/>
        </authorList>
    </citation>
    <scope>NUCLEOTIDE SEQUENCE [LARGE SCALE GENOMIC DNA]</scope>
</reference>
<dbReference type="InterPro" id="IPR027417">
    <property type="entry name" value="P-loop_NTPase"/>
</dbReference>
<dbReference type="GO" id="GO:0004386">
    <property type="term" value="F:helicase activity"/>
    <property type="evidence" value="ECO:0007669"/>
    <property type="project" value="UniProtKB-KW"/>
</dbReference>
<keyword evidence="3" id="KW-0347">Helicase</keyword>
<evidence type="ECO:0000313" key="9">
    <source>
        <dbReference type="EMBL" id="PIR74536.1"/>
    </source>
</evidence>
<dbReference type="PROSITE" id="PS51194">
    <property type="entry name" value="HELICASE_CTER"/>
    <property type="match status" value="1"/>
</dbReference>
<dbReference type="Pfam" id="PF00271">
    <property type="entry name" value="Helicase_C"/>
    <property type="match status" value="1"/>
</dbReference>
<comment type="caution">
    <text evidence="9">The sequence shown here is derived from an EMBL/GenBank/DDBJ whole genome shotgun (WGS) entry which is preliminary data.</text>
</comment>